<dbReference type="InterPro" id="IPR006685">
    <property type="entry name" value="MscS_channel_2nd"/>
</dbReference>
<dbReference type="SUPFAM" id="SSF50182">
    <property type="entry name" value="Sm-like ribonucleoproteins"/>
    <property type="match status" value="1"/>
</dbReference>
<evidence type="ECO:0000313" key="11">
    <source>
        <dbReference type="Proteomes" id="UP001432099"/>
    </source>
</evidence>
<feature type="domain" description="Mechanosensitive ion channel MscS C-terminal" evidence="9">
    <location>
        <begin position="211"/>
        <end position="295"/>
    </location>
</feature>
<dbReference type="SUPFAM" id="SSF82689">
    <property type="entry name" value="Mechanosensitive channel protein MscS (YggB), C-terminal domain"/>
    <property type="match status" value="1"/>
</dbReference>
<keyword evidence="4 7" id="KW-0812">Transmembrane</keyword>
<evidence type="ECO:0000256" key="4">
    <source>
        <dbReference type="ARBA" id="ARBA00022692"/>
    </source>
</evidence>
<evidence type="ECO:0000256" key="7">
    <source>
        <dbReference type="SAM" id="Phobius"/>
    </source>
</evidence>
<dbReference type="InterPro" id="IPR045276">
    <property type="entry name" value="YbiO_bact"/>
</dbReference>
<comment type="subcellular location">
    <subcellularLocation>
        <location evidence="1">Cell membrane</location>
        <topology evidence="1">Multi-pass membrane protein</topology>
    </subcellularLocation>
</comment>
<evidence type="ECO:0000256" key="5">
    <source>
        <dbReference type="ARBA" id="ARBA00022989"/>
    </source>
</evidence>
<comment type="similarity">
    <text evidence="2">Belongs to the MscS (TC 1.A.23) family.</text>
</comment>
<keyword evidence="3" id="KW-1003">Cell membrane</keyword>
<accession>A0ABM8IRI9</accession>
<organism evidence="10 11">
    <name type="scientific">Turicibacter faecis</name>
    <dbReference type="NCBI Taxonomy" id="2963365"/>
    <lineage>
        <taxon>Bacteria</taxon>
        <taxon>Bacillati</taxon>
        <taxon>Bacillota</taxon>
        <taxon>Erysipelotrichia</taxon>
        <taxon>Erysipelotrichales</taxon>
        <taxon>Turicibacteraceae</taxon>
        <taxon>Turicibacter</taxon>
    </lineage>
</organism>
<dbReference type="Gene3D" id="3.30.70.100">
    <property type="match status" value="1"/>
</dbReference>
<dbReference type="RefSeq" id="WP_237658889.1">
    <property type="nucleotide sequence ID" value="NZ_AP028127.1"/>
</dbReference>
<dbReference type="PANTHER" id="PTHR30460:SF0">
    <property type="entry name" value="MODERATE CONDUCTANCE MECHANOSENSITIVE CHANNEL YBIO"/>
    <property type="match status" value="1"/>
</dbReference>
<sequence length="311" mass="34965">MNFLFFSPDIIKVNPFFAISLALADRIQNFFAKEQLNELLINVGFKIISVILVCVIMSVIRRLGKNMLKKAFAVNVERIQKVTGGTERRKETFESLSLNIWRYTVNIVLILWLVSIFIPLQNLLIASSAFFVVIGFAAKSMLDDITMGFFIIFEDLFSVGDFVEIDGNTGTVTEIGLRSVKIRVLTGEIVIIPNGNIGKVINHSVSNGQAVLDISIAYEADIDQAILVLEGVAQDAFDKYETILQLPQILGVQELADSAIVIRMIAEVSPLQQWHIQRELRRLIKKSFDQHNIEIPYSKMVIYQKNEGGAQ</sequence>
<reference evidence="10" key="1">
    <citation type="journal article" date="2024" name="Int. J. Syst. Evol. Microbiol.">
        <title>Turicibacter faecis sp. nov., isolated from faeces of heart failure mouse model.</title>
        <authorList>
            <person name="Imamura Y."/>
            <person name="Motooka D."/>
            <person name="Nakajima Y."/>
            <person name="Ito S."/>
            <person name="Kitakaze M."/>
            <person name="Iida T."/>
            <person name="Nakamura S."/>
        </authorList>
    </citation>
    <scope>NUCLEOTIDE SEQUENCE</scope>
    <source>
        <strain evidence="10">TC023</strain>
    </source>
</reference>
<proteinExistence type="inferred from homology"/>
<gene>
    <name evidence="10" type="ORF">T23_21660</name>
</gene>
<name>A0ABM8IRI9_9FIRM</name>
<evidence type="ECO:0000313" key="10">
    <source>
        <dbReference type="EMBL" id="BEH92064.1"/>
    </source>
</evidence>
<dbReference type="InterPro" id="IPR010920">
    <property type="entry name" value="LSM_dom_sf"/>
</dbReference>
<dbReference type="InterPro" id="IPR049278">
    <property type="entry name" value="MS_channel_C"/>
</dbReference>
<evidence type="ECO:0000259" key="8">
    <source>
        <dbReference type="Pfam" id="PF00924"/>
    </source>
</evidence>
<dbReference type="EMBL" id="AP028127">
    <property type="protein sequence ID" value="BEH92064.1"/>
    <property type="molecule type" value="Genomic_DNA"/>
</dbReference>
<evidence type="ECO:0000259" key="9">
    <source>
        <dbReference type="Pfam" id="PF21082"/>
    </source>
</evidence>
<dbReference type="PANTHER" id="PTHR30460">
    <property type="entry name" value="MODERATE CONDUCTANCE MECHANOSENSITIVE CHANNEL YBIO"/>
    <property type="match status" value="1"/>
</dbReference>
<keyword evidence="11" id="KW-1185">Reference proteome</keyword>
<evidence type="ECO:0000256" key="3">
    <source>
        <dbReference type="ARBA" id="ARBA00022475"/>
    </source>
</evidence>
<keyword evidence="6 7" id="KW-0472">Membrane</keyword>
<dbReference type="InterPro" id="IPR023408">
    <property type="entry name" value="MscS_beta-dom_sf"/>
</dbReference>
<dbReference type="InterPro" id="IPR011066">
    <property type="entry name" value="MscS_channel_C_sf"/>
</dbReference>
<dbReference type="Gene3D" id="1.10.287.1260">
    <property type="match status" value="1"/>
</dbReference>
<evidence type="ECO:0000256" key="6">
    <source>
        <dbReference type="ARBA" id="ARBA00023136"/>
    </source>
</evidence>
<dbReference type="Proteomes" id="UP001432099">
    <property type="component" value="Chromosome"/>
</dbReference>
<protein>
    <submittedName>
        <fullName evidence="10">Mechanosensitive ion channel protein MscS</fullName>
    </submittedName>
</protein>
<dbReference type="Pfam" id="PF21082">
    <property type="entry name" value="MS_channel_3rd"/>
    <property type="match status" value="1"/>
</dbReference>
<dbReference type="Gene3D" id="2.30.30.60">
    <property type="match status" value="1"/>
</dbReference>
<feature type="domain" description="Mechanosensitive ion channel MscS" evidence="8">
    <location>
        <begin position="142"/>
        <end position="204"/>
    </location>
</feature>
<feature type="transmembrane region" description="Helical" evidence="7">
    <location>
        <begin position="100"/>
        <end position="118"/>
    </location>
</feature>
<keyword evidence="5 7" id="KW-1133">Transmembrane helix</keyword>
<feature type="transmembrane region" description="Helical" evidence="7">
    <location>
        <begin position="39"/>
        <end position="60"/>
    </location>
</feature>
<evidence type="ECO:0000256" key="2">
    <source>
        <dbReference type="ARBA" id="ARBA00008017"/>
    </source>
</evidence>
<dbReference type="Pfam" id="PF00924">
    <property type="entry name" value="MS_channel_2nd"/>
    <property type="match status" value="1"/>
</dbReference>
<evidence type="ECO:0000256" key="1">
    <source>
        <dbReference type="ARBA" id="ARBA00004651"/>
    </source>
</evidence>